<dbReference type="Proteomes" id="UP000427282">
    <property type="component" value="Segment"/>
</dbReference>
<protein>
    <recommendedName>
        <fullName evidence="3">Tail terminator</fullName>
    </recommendedName>
</protein>
<name>A0A649VN50_9CAUD</name>
<proteinExistence type="predicted"/>
<sequence length="163" mass="17773">MGAAAIRTALASYIAPTTGITAMFRDEPWFITGEAWTTEDGLPGTVCYLHINEESETRITVTGSGSVGKRVDYKVGIIILYQYVIPDAPIGNDAWVDGLDQLIDALKARLRADPTMGTDGTVIWQAGQSDGDLRIRRDLPKLHGGKVHSWNVMELEVTEILTA</sequence>
<gene>
    <name evidence="1" type="primary">9</name>
    <name evidence="1" type="ORF">SEA_MUFASA8_9</name>
</gene>
<evidence type="ECO:0000313" key="2">
    <source>
        <dbReference type="Proteomes" id="UP000427282"/>
    </source>
</evidence>
<dbReference type="KEGG" id="vg:55814463"/>
<dbReference type="EMBL" id="MN586027">
    <property type="protein sequence ID" value="QGJ93459.1"/>
    <property type="molecule type" value="Genomic_DNA"/>
</dbReference>
<evidence type="ECO:0008006" key="3">
    <source>
        <dbReference type="Google" id="ProtNLM"/>
    </source>
</evidence>
<dbReference type="RefSeq" id="YP_009885089.1">
    <property type="nucleotide sequence ID" value="NC_049478.1"/>
</dbReference>
<reference evidence="1 2" key="1">
    <citation type="submission" date="2019-10" db="EMBL/GenBank/DDBJ databases">
        <authorList>
            <person name="Garlena R.A."/>
            <person name="Russell D.A."/>
            <person name="Pope W.H."/>
            <person name="Jacobs-Sera D."/>
            <person name="Hatfull G.F."/>
        </authorList>
    </citation>
    <scope>NUCLEOTIDE SEQUENCE [LARGE SCALE GENOMIC DNA]</scope>
</reference>
<organism evidence="1 2">
    <name type="scientific">Arthrobacter phage Mufasa8</name>
    <dbReference type="NCBI Taxonomy" id="2656526"/>
    <lineage>
        <taxon>Viruses</taxon>
        <taxon>Duplodnaviria</taxon>
        <taxon>Heunggongvirae</taxon>
        <taxon>Uroviricota</taxon>
        <taxon>Caudoviricetes</taxon>
        <taxon>Mufasoctovirus</taxon>
        <taxon>Mufasoctovirus mufasa8</taxon>
    </lineage>
</organism>
<dbReference type="GeneID" id="55814463"/>
<keyword evidence="2" id="KW-1185">Reference proteome</keyword>
<evidence type="ECO:0000313" key="1">
    <source>
        <dbReference type="EMBL" id="QGJ93459.1"/>
    </source>
</evidence>
<accession>A0A649VN50</accession>